<proteinExistence type="predicted"/>
<protein>
    <submittedName>
        <fullName evidence="2">Uncharacterized protein</fullName>
    </submittedName>
</protein>
<organism evidence="2 3">
    <name type="scientific">Liparis tanakae</name>
    <name type="common">Tanaka's snailfish</name>
    <dbReference type="NCBI Taxonomy" id="230148"/>
    <lineage>
        <taxon>Eukaryota</taxon>
        <taxon>Metazoa</taxon>
        <taxon>Chordata</taxon>
        <taxon>Craniata</taxon>
        <taxon>Vertebrata</taxon>
        <taxon>Euteleostomi</taxon>
        <taxon>Actinopterygii</taxon>
        <taxon>Neopterygii</taxon>
        <taxon>Teleostei</taxon>
        <taxon>Neoteleostei</taxon>
        <taxon>Acanthomorphata</taxon>
        <taxon>Eupercaria</taxon>
        <taxon>Perciformes</taxon>
        <taxon>Cottioidei</taxon>
        <taxon>Cottales</taxon>
        <taxon>Liparidae</taxon>
        <taxon>Liparis</taxon>
    </lineage>
</organism>
<feature type="compositionally biased region" description="Polar residues" evidence="1">
    <location>
        <begin position="60"/>
        <end position="73"/>
    </location>
</feature>
<accession>A0A4Z2GYE8</accession>
<evidence type="ECO:0000313" key="2">
    <source>
        <dbReference type="EMBL" id="TNN57793.1"/>
    </source>
</evidence>
<feature type="region of interest" description="Disordered" evidence="1">
    <location>
        <begin position="1"/>
        <end position="103"/>
    </location>
</feature>
<dbReference type="EMBL" id="SRLO01000396">
    <property type="protein sequence ID" value="TNN57793.1"/>
    <property type="molecule type" value="Genomic_DNA"/>
</dbReference>
<feature type="compositionally biased region" description="Polar residues" evidence="1">
    <location>
        <begin position="27"/>
        <end position="37"/>
    </location>
</feature>
<feature type="compositionally biased region" description="Gly residues" evidence="1">
    <location>
        <begin position="9"/>
        <end position="20"/>
    </location>
</feature>
<name>A0A4Z2GYE8_9TELE</name>
<sequence length="135" mass="14224">MEIAMEGLRGAGRGSVGSGGVHFPSPSEENSLRQTPKSLKVPPNSDARASASSCVHPVTSPRTRQPVSANQLNRLRPENNPVTDSPSGLPLSTQPAWKADSRGTGWTGYCVQVPALRVGPGEDVGPEREGQEGER</sequence>
<dbReference type="Proteomes" id="UP000314294">
    <property type="component" value="Unassembled WGS sequence"/>
</dbReference>
<keyword evidence="3" id="KW-1185">Reference proteome</keyword>
<evidence type="ECO:0000256" key="1">
    <source>
        <dbReference type="SAM" id="MobiDB-lite"/>
    </source>
</evidence>
<dbReference type="AlphaFoldDB" id="A0A4Z2GYE8"/>
<feature type="compositionally biased region" description="Polar residues" evidence="1">
    <location>
        <begin position="80"/>
        <end position="95"/>
    </location>
</feature>
<reference evidence="2 3" key="1">
    <citation type="submission" date="2019-03" db="EMBL/GenBank/DDBJ databases">
        <title>First draft genome of Liparis tanakae, snailfish: a comprehensive survey of snailfish specific genes.</title>
        <authorList>
            <person name="Kim W."/>
            <person name="Song I."/>
            <person name="Jeong J.-H."/>
            <person name="Kim D."/>
            <person name="Kim S."/>
            <person name="Ryu S."/>
            <person name="Song J.Y."/>
            <person name="Lee S.K."/>
        </authorList>
    </citation>
    <scope>NUCLEOTIDE SEQUENCE [LARGE SCALE GENOMIC DNA]</scope>
    <source>
        <tissue evidence="2">Muscle</tissue>
    </source>
</reference>
<gene>
    <name evidence="2" type="ORF">EYF80_031977</name>
</gene>
<comment type="caution">
    <text evidence="2">The sequence shown here is derived from an EMBL/GenBank/DDBJ whole genome shotgun (WGS) entry which is preliminary data.</text>
</comment>
<evidence type="ECO:0000313" key="3">
    <source>
        <dbReference type="Proteomes" id="UP000314294"/>
    </source>
</evidence>
<dbReference type="OrthoDB" id="10483456at2759"/>